<dbReference type="InterPro" id="IPR027417">
    <property type="entry name" value="P-loop_NTPase"/>
</dbReference>
<dbReference type="EC" id="2.8.2.-" evidence="3"/>
<feature type="domain" description="Sulfotransferase" evidence="4">
    <location>
        <begin position="62"/>
        <end position="321"/>
    </location>
</feature>
<accession>A0ABR0UHH5</accession>
<dbReference type="Gene3D" id="3.40.50.300">
    <property type="entry name" value="P-loop containing nucleotide triphosphate hydrolases"/>
    <property type="match status" value="1"/>
</dbReference>
<sequence length="328" mass="38445">MSTIPNKFPSLISDDHDDKLLNELPKERFWEALDIFQWEGFWFDPNIIKSAITFKSSFEARDDDVLLASTMKAGTTWLKALTLCIMQNKNTHQTHDEYHHKHVDILTTENPHFHIPNIETITYSTKAPKFDIYDSSAPRLLQTHLPYAALPDSIKNSACKIVYITRNPKDTLISMWHFFNSIYKPHQDPIPLQKAVDCFCSGVHMYGPFFEHVVEYWQESQKRPQKILFIKYEELKSDPKRHVSRIAEFLGRPFGHEKEVDEVVWRCSLERLKNLEVNKSGSVLLYVTNSSYFRKGEVGDWKNYLTPEMEEQINQTSRIKLEPFGLFL</sequence>
<evidence type="ECO:0000313" key="6">
    <source>
        <dbReference type="Proteomes" id="UP001318860"/>
    </source>
</evidence>
<evidence type="ECO:0000259" key="4">
    <source>
        <dbReference type="Pfam" id="PF00685"/>
    </source>
</evidence>
<keyword evidence="6" id="KW-1185">Reference proteome</keyword>
<gene>
    <name evidence="5" type="ORF">DH2020_044516</name>
</gene>
<evidence type="ECO:0000256" key="1">
    <source>
        <dbReference type="ARBA" id="ARBA00005771"/>
    </source>
</evidence>
<protein>
    <recommendedName>
        <fullName evidence="3">Sulfotransferase</fullName>
        <ecNumber evidence="3">2.8.2.-</ecNumber>
    </recommendedName>
</protein>
<dbReference type="SUPFAM" id="SSF52540">
    <property type="entry name" value="P-loop containing nucleoside triphosphate hydrolases"/>
    <property type="match status" value="1"/>
</dbReference>
<evidence type="ECO:0000256" key="3">
    <source>
        <dbReference type="RuleBase" id="RU361155"/>
    </source>
</evidence>
<dbReference type="PANTHER" id="PTHR11783">
    <property type="entry name" value="SULFOTRANSFERASE SULT"/>
    <property type="match status" value="1"/>
</dbReference>
<keyword evidence="2 3" id="KW-0808">Transferase</keyword>
<comment type="similarity">
    <text evidence="1 3">Belongs to the sulfotransferase 1 family.</text>
</comment>
<reference evidence="5 6" key="1">
    <citation type="journal article" date="2021" name="Comput. Struct. Biotechnol. J.">
        <title>De novo genome assembly of the potent medicinal plant Rehmannia glutinosa using nanopore technology.</title>
        <authorList>
            <person name="Ma L."/>
            <person name="Dong C."/>
            <person name="Song C."/>
            <person name="Wang X."/>
            <person name="Zheng X."/>
            <person name="Niu Y."/>
            <person name="Chen S."/>
            <person name="Feng W."/>
        </authorList>
    </citation>
    <scope>NUCLEOTIDE SEQUENCE [LARGE SCALE GENOMIC DNA]</scope>
    <source>
        <strain evidence="5">DH-2019</strain>
    </source>
</reference>
<dbReference type="EMBL" id="JABTTQ020002847">
    <property type="protein sequence ID" value="KAK6121743.1"/>
    <property type="molecule type" value="Genomic_DNA"/>
</dbReference>
<organism evidence="5 6">
    <name type="scientific">Rehmannia glutinosa</name>
    <name type="common">Chinese foxglove</name>
    <dbReference type="NCBI Taxonomy" id="99300"/>
    <lineage>
        <taxon>Eukaryota</taxon>
        <taxon>Viridiplantae</taxon>
        <taxon>Streptophyta</taxon>
        <taxon>Embryophyta</taxon>
        <taxon>Tracheophyta</taxon>
        <taxon>Spermatophyta</taxon>
        <taxon>Magnoliopsida</taxon>
        <taxon>eudicotyledons</taxon>
        <taxon>Gunneridae</taxon>
        <taxon>Pentapetalae</taxon>
        <taxon>asterids</taxon>
        <taxon>lamiids</taxon>
        <taxon>Lamiales</taxon>
        <taxon>Orobanchaceae</taxon>
        <taxon>Rehmannieae</taxon>
        <taxon>Rehmannia</taxon>
    </lineage>
</organism>
<dbReference type="InterPro" id="IPR000863">
    <property type="entry name" value="Sulfotransferase_dom"/>
</dbReference>
<comment type="caution">
    <text evidence="5">The sequence shown here is derived from an EMBL/GenBank/DDBJ whole genome shotgun (WGS) entry which is preliminary data.</text>
</comment>
<proteinExistence type="inferred from homology"/>
<dbReference type="Proteomes" id="UP001318860">
    <property type="component" value="Unassembled WGS sequence"/>
</dbReference>
<name>A0ABR0UHH5_REHGL</name>
<dbReference type="Pfam" id="PF00685">
    <property type="entry name" value="Sulfotransfer_1"/>
    <property type="match status" value="1"/>
</dbReference>
<evidence type="ECO:0000256" key="2">
    <source>
        <dbReference type="ARBA" id="ARBA00022679"/>
    </source>
</evidence>
<evidence type="ECO:0000313" key="5">
    <source>
        <dbReference type="EMBL" id="KAK6121743.1"/>
    </source>
</evidence>